<sequence length="176" mass="20491">MGSFIIKEFTKYKDFHAQAKAHMSSEWHRDFSKRAKEFLDRYSGKTQSVSAKDSLLADESADISGKEQLSIGVRFVDALNNLREVFLGFTELVHIYAKTIVETIPSTVCDYGLHFNKLMGHLKENNDMGLMVKNFAETYNIENFEEESSTWVQDWDQCRLNDDDVNMEFERFTEEM</sequence>
<dbReference type="AlphaFoldDB" id="A0AAV8ZFD1"/>
<protein>
    <recommendedName>
        <fullName evidence="1">DUF4371 domain-containing protein</fullName>
    </recommendedName>
</protein>
<organism evidence="2 3">
    <name type="scientific">Rhamnusium bicolor</name>
    <dbReference type="NCBI Taxonomy" id="1586634"/>
    <lineage>
        <taxon>Eukaryota</taxon>
        <taxon>Metazoa</taxon>
        <taxon>Ecdysozoa</taxon>
        <taxon>Arthropoda</taxon>
        <taxon>Hexapoda</taxon>
        <taxon>Insecta</taxon>
        <taxon>Pterygota</taxon>
        <taxon>Neoptera</taxon>
        <taxon>Endopterygota</taxon>
        <taxon>Coleoptera</taxon>
        <taxon>Polyphaga</taxon>
        <taxon>Cucujiformia</taxon>
        <taxon>Chrysomeloidea</taxon>
        <taxon>Cerambycidae</taxon>
        <taxon>Lepturinae</taxon>
        <taxon>Rhagiini</taxon>
        <taxon>Rhamnusium</taxon>
    </lineage>
</organism>
<comment type="caution">
    <text evidence="2">The sequence shown here is derived from an EMBL/GenBank/DDBJ whole genome shotgun (WGS) entry which is preliminary data.</text>
</comment>
<dbReference type="InterPro" id="IPR025398">
    <property type="entry name" value="DUF4371"/>
</dbReference>
<feature type="domain" description="DUF4371" evidence="1">
    <location>
        <begin position="54"/>
        <end position="121"/>
    </location>
</feature>
<dbReference type="EMBL" id="JANEYF010001576">
    <property type="protein sequence ID" value="KAJ8962981.1"/>
    <property type="molecule type" value="Genomic_DNA"/>
</dbReference>
<name>A0AAV8ZFD1_9CUCU</name>
<evidence type="ECO:0000259" key="1">
    <source>
        <dbReference type="Pfam" id="PF14291"/>
    </source>
</evidence>
<accession>A0AAV8ZFD1</accession>
<dbReference type="Pfam" id="PF14291">
    <property type="entry name" value="DUF4371"/>
    <property type="match status" value="1"/>
</dbReference>
<proteinExistence type="predicted"/>
<evidence type="ECO:0000313" key="3">
    <source>
        <dbReference type="Proteomes" id="UP001162156"/>
    </source>
</evidence>
<reference evidence="2" key="1">
    <citation type="journal article" date="2023" name="Insect Mol. Biol.">
        <title>Genome sequencing provides insights into the evolution of gene families encoding plant cell wall-degrading enzymes in longhorned beetles.</title>
        <authorList>
            <person name="Shin N.R."/>
            <person name="Okamura Y."/>
            <person name="Kirsch R."/>
            <person name="Pauchet Y."/>
        </authorList>
    </citation>
    <scope>NUCLEOTIDE SEQUENCE</scope>
    <source>
        <strain evidence="2">RBIC_L_NR</strain>
    </source>
</reference>
<gene>
    <name evidence="2" type="ORF">NQ314_005644</name>
</gene>
<evidence type="ECO:0000313" key="2">
    <source>
        <dbReference type="EMBL" id="KAJ8962981.1"/>
    </source>
</evidence>
<keyword evidence="3" id="KW-1185">Reference proteome</keyword>
<dbReference type="Proteomes" id="UP001162156">
    <property type="component" value="Unassembled WGS sequence"/>
</dbReference>